<proteinExistence type="predicted"/>
<dbReference type="STRING" id="503106.A0A218ZFD4"/>
<dbReference type="EMBL" id="MZNU01000036">
    <property type="protein sequence ID" value="OWP06727.1"/>
    <property type="molecule type" value="Genomic_DNA"/>
</dbReference>
<feature type="compositionally biased region" description="Low complexity" evidence="1">
    <location>
        <begin position="87"/>
        <end position="102"/>
    </location>
</feature>
<evidence type="ECO:0000313" key="4">
    <source>
        <dbReference type="Proteomes" id="UP000242519"/>
    </source>
</evidence>
<evidence type="ECO:0008006" key="5">
    <source>
        <dbReference type="Google" id="ProtNLM"/>
    </source>
</evidence>
<dbReference type="InParanoid" id="A0A218ZFD4"/>
<dbReference type="Proteomes" id="UP000242519">
    <property type="component" value="Unassembled WGS sequence"/>
</dbReference>
<feature type="transmembrane region" description="Helical" evidence="2">
    <location>
        <begin position="371"/>
        <end position="396"/>
    </location>
</feature>
<name>A0A218ZFD4_9HELO</name>
<organism evidence="3 4">
    <name type="scientific">Diplocarpon coronariae</name>
    <dbReference type="NCBI Taxonomy" id="2795749"/>
    <lineage>
        <taxon>Eukaryota</taxon>
        <taxon>Fungi</taxon>
        <taxon>Dikarya</taxon>
        <taxon>Ascomycota</taxon>
        <taxon>Pezizomycotina</taxon>
        <taxon>Leotiomycetes</taxon>
        <taxon>Helotiales</taxon>
        <taxon>Drepanopezizaceae</taxon>
        <taxon>Diplocarpon</taxon>
    </lineage>
</organism>
<keyword evidence="4" id="KW-1185">Reference proteome</keyword>
<keyword evidence="2" id="KW-0472">Membrane</keyword>
<evidence type="ECO:0000256" key="2">
    <source>
        <dbReference type="SAM" id="Phobius"/>
    </source>
</evidence>
<feature type="region of interest" description="Disordered" evidence="1">
    <location>
        <begin position="84"/>
        <end position="159"/>
    </location>
</feature>
<keyword evidence="2" id="KW-0812">Transmembrane</keyword>
<feature type="compositionally biased region" description="Basic and acidic residues" evidence="1">
    <location>
        <begin position="120"/>
        <end position="132"/>
    </location>
</feature>
<keyword evidence="2" id="KW-1133">Transmembrane helix</keyword>
<dbReference type="InterPro" id="IPR021840">
    <property type="entry name" value="DUF3433"/>
</dbReference>
<dbReference type="PANTHER" id="PTHR37544:SF1">
    <property type="entry name" value="PHOSPHORIBOSYLAMINOIMIDAZOLE-SUCCINOCARBOXAMIDE SYNTHASE"/>
    <property type="match status" value="1"/>
</dbReference>
<feature type="transmembrane region" description="Helical" evidence="2">
    <location>
        <begin position="475"/>
        <end position="497"/>
    </location>
</feature>
<dbReference type="PANTHER" id="PTHR37544">
    <property type="entry name" value="SPRAY-RELATED"/>
    <property type="match status" value="1"/>
</dbReference>
<feature type="region of interest" description="Disordered" evidence="1">
    <location>
        <begin position="270"/>
        <end position="299"/>
    </location>
</feature>
<feature type="transmembrane region" description="Helical" evidence="2">
    <location>
        <begin position="732"/>
        <end position="752"/>
    </location>
</feature>
<feature type="transmembrane region" description="Helical" evidence="2">
    <location>
        <begin position="330"/>
        <end position="351"/>
    </location>
</feature>
<dbReference type="OrthoDB" id="3057599at2759"/>
<evidence type="ECO:0000313" key="3">
    <source>
        <dbReference type="EMBL" id="OWP06727.1"/>
    </source>
</evidence>
<sequence length="887" mass="98840">MQPAPPISSNTSLLVQNANSPLTTPIYIGRPLPCIPQSLAYALRSSPFTMNLGDLDLHRVHHDRPQIQRVLSSDRPVTPLAVRLESDTPSPSRTSTLSSEPETVIRWQTPPSRSYTPQQRSEDTLRSEDTIRKQGTIRSDVTVRPAGHRHSAGAYEPAYNSDTPLVERLDEDQIRSDQAQDSYRGGEMDVMSVGSSSPTPGDDTEYIRYAIDQLTRDHEGRRNQQRYSTPTGAWPASLDERIISGSSGYSTAEQEREALRLVRKHRSSPGEGRLFALNPTRPLSDDDQPLRAEAPASRRSSHPEVFIPVSLPPNSFAPNLTFVPAILRPLSMITLSCSCLLMTAALIFCAVYSSSHDSLAAWTAGIYGDRYFVFSFLPQILAACVFLYVQCAVAAITRIMPFAMMALPSAESRSNALFLGLFPRSMLWPRWDGPVSMNLANLFFWLSIFTIPLQGCLFSATKVDGMWRWTAVQGVAWTLVAIYLLILIAASITGLFFRRTTGLMWDPRSLADLIALLPTSNSLRDYPGTDVMWNVEDIRHKLSLRSDRLGYWRTPNKDRGIFYCIGEEGASTRQYTLQSGKIQEKIRTNADVEKSELYSSNTRFRYIPWFLKDTFVVSWAVAAFILLVALFVVSFLPSTAIRKGFAPQVPVLPNSAGFSPANFLYSFVPSTIGMFIYLSFQPIDMALRKLQPWAELGKPAGASAERSLLLDYPARLPISCSVQAFTNGHYRVAILSLLSTLFLLIPILAGGLFFPLTTPANVVRMIPNLSSFYIILTLLCLYLLALLLLLPHRQLMYLPHGVDCLAEIFSFVYGSQILSDSAFQKLKSRTDLVTRLTGARQGWPPTERGERNQFAFGVYSGRAGGECLGIERLGRRGTQEVVILSKR</sequence>
<evidence type="ECO:0000256" key="1">
    <source>
        <dbReference type="SAM" id="MobiDB-lite"/>
    </source>
</evidence>
<feature type="transmembrane region" description="Helical" evidence="2">
    <location>
        <begin position="615"/>
        <end position="641"/>
    </location>
</feature>
<feature type="transmembrane region" description="Helical" evidence="2">
    <location>
        <begin position="661"/>
        <end position="680"/>
    </location>
</feature>
<feature type="transmembrane region" description="Helical" evidence="2">
    <location>
        <begin position="772"/>
        <end position="790"/>
    </location>
</feature>
<feature type="compositionally biased region" description="Polar residues" evidence="1">
    <location>
        <begin position="109"/>
        <end position="119"/>
    </location>
</feature>
<feature type="transmembrane region" description="Helical" evidence="2">
    <location>
        <begin position="442"/>
        <end position="463"/>
    </location>
</feature>
<dbReference type="Pfam" id="PF11915">
    <property type="entry name" value="DUF3433"/>
    <property type="match status" value="1"/>
</dbReference>
<accession>A0A218ZFD4</accession>
<reference evidence="3 4" key="1">
    <citation type="submission" date="2017-04" db="EMBL/GenBank/DDBJ databases">
        <title>Draft genome sequence of Marssonina coronaria NL1: causal agent of apple blotch.</title>
        <authorList>
            <person name="Cheng Q."/>
        </authorList>
    </citation>
    <scope>NUCLEOTIDE SEQUENCE [LARGE SCALE GENOMIC DNA]</scope>
    <source>
        <strain evidence="3 4">NL1</strain>
    </source>
</reference>
<dbReference type="AlphaFoldDB" id="A0A218ZFD4"/>
<gene>
    <name evidence="3" type="ORF">B2J93_2</name>
</gene>
<protein>
    <recommendedName>
        <fullName evidence="5">Phosphoribosylaminoimidazole-succinocarboxamide synthase</fullName>
    </recommendedName>
</protein>
<comment type="caution">
    <text evidence="3">The sequence shown here is derived from an EMBL/GenBank/DDBJ whole genome shotgun (WGS) entry which is preliminary data.</text>
</comment>